<proteinExistence type="predicted"/>
<accession>A0ABC8IWU3</accession>
<dbReference type="EMBL" id="CAKOAT010059377">
    <property type="protein sequence ID" value="CAH8304002.1"/>
    <property type="molecule type" value="Genomic_DNA"/>
</dbReference>
<feature type="compositionally biased region" description="Basic and acidic residues" evidence="1">
    <location>
        <begin position="25"/>
        <end position="50"/>
    </location>
</feature>
<protein>
    <submittedName>
        <fullName evidence="2">Uncharacterized protein</fullName>
    </submittedName>
</protein>
<feature type="compositionally biased region" description="Basic residues" evidence="1">
    <location>
        <begin position="12"/>
        <end position="24"/>
    </location>
</feature>
<sequence length="154" mass="17847">MILTLMRSFRGSRHLTRYSKKRKREKQEKKPQVDSKRRKMMSDLEERERSGLARGCVEEERIARKLKEEVDKIRARHANMSGGVDEKRKEVRSRAGASVKLDNKERVLNDGFRPSTLILPGPEPTCVYTFYGPGHCSPSETRTCDLSNNCLRCY</sequence>
<feature type="region of interest" description="Disordered" evidence="1">
    <location>
        <begin position="12"/>
        <end position="50"/>
    </location>
</feature>
<dbReference type="Proteomes" id="UP001642260">
    <property type="component" value="Unassembled WGS sequence"/>
</dbReference>
<name>A0ABC8IWU3_ERUVS</name>
<organism evidence="2 3">
    <name type="scientific">Eruca vesicaria subsp. sativa</name>
    <name type="common">Garden rocket</name>
    <name type="synonym">Eruca sativa</name>
    <dbReference type="NCBI Taxonomy" id="29727"/>
    <lineage>
        <taxon>Eukaryota</taxon>
        <taxon>Viridiplantae</taxon>
        <taxon>Streptophyta</taxon>
        <taxon>Embryophyta</taxon>
        <taxon>Tracheophyta</taxon>
        <taxon>Spermatophyta</taxon>
        <taxon>Magnoliopsida</taxon>
        <taxon>eudicotyledons</taxon>
        <taxon>Gunneridae</taxon>
        <taxon>Pentapetalae</taxon>
        <taxon>rosids</taxon>
        <taxon>malvids</taxon>
        <taxon>Brassicales</taxon>
        <taxon>Brassicaceae</taxon>
        <taxon>Brassiceae</taxon>
        <taxon>Eruca</taxon>
    </lineage>
</organism>
<dbReference type="AlphaFoldDB" id="A0ABC8IWU3"/>
<comment type="caution">
    <text evidence="2">The sequence shown here is derived from an EMBL/GenBank/DDBJ whole genome shotgun (WGS) entry which is preliminary data.</text>
</comment>
<gene>
    <name evidence="2" type="ORF">ERUC_LOCUS3535</name>
</gene>
<keyword evidence="3" id="KW-1185">Reference proteome</keyword>
<evidence type="ECO:0000313" key="2">
    <source>
        <dbReference type="EMBL" id="CAH8304002.1"/>
    </source>
</evidence>
<evidence type="ECO:0000313" key="3">
    <source>
        <dbReference type="Proteomes" id="UP001642260"/>
    </source>
</evidence>
<reference evidence="2 3" key="1">
    <citation type="submission" date="2022-03" db="EMBL/GenBank/DDBJ databases">
        <authorList>
            <person name="Macdonald S."/>
            <person name="Ahmed S."/>
            <person name="Newling K."/>
        </authorList>
    </citation>
    <scope>NUCLEOTIDE SEQUENCE [LARGE SCALE GENOMIC DNA]</scope>
</reference>
<evidence type="ECO:0000256" key="1">
    <source>
        <dbReference type="SAM" id="MobiDB-lite"/>
    </source>
</evidence>